<evidence type="ECO:0000256" key="1">
    <source>
        <dbReference type="SAM" id="MobiDB-lite"/>
    </source>
</evidence>
<evidence type="ECO:0000313" key="5">
    <source>
        <dbReference type="Proteomes" id="UP001152797"/>
    </source>
</evidence>
<keyword evidence="2" id="KW-1133">Transmembrane helix</keyword>
<sequence>MNRSVILPESALVVVPLDQVEVQLDQVVVPLDQVVALLGLGVALKVWRKSWLIHGRVKSLLTPVLDMLQAVAQQDLKVKHWQIHVKVRVVCWDLAEAQLVLAVAGIVVALEAGWLDLVVVLMYQKVVGTAGSGIVVAGIVVVGTVAVAMDHLVLLAKLTVWLQVLVVGLLGLVVDWDLVASQWVLVEPQGQVVGQKVLVGCLEVLVELVVVLKVVVQVVDLLVLVDQHLVHLVPLVVVLVVRLWVLLLAVRLAEPLAVQDGPSGTPSEPGGALVDLLITGTGGLAGPGGGMAGVGGLPTGTALMDLLITGTGGAAGPGGGLAGPLGTAGTAGAAGVDVEAPMFGVRLTQLTAEEAVEHLLTKAPPEQEQQPQPELLESPEQSLELPELPEPLEQLEPLVPQSALEPAGQALAAQGPVQQLVLVLLAVAVGRGSKPGADS</sequence>
<evidence type="ECO:0000313" key="3">
    <source>
        <dbReference type="EMBL" id="CAI4005486.1"/>
    </source>
</evidence>
<name>A0A9P1GC93_9DINO</name>
<feature type="transmembrane region" description="Helical" evidence="2">
    <location>
        <begin position="99"/>
        <end position="122"/>
    </location>
</feature>
<keyword evidence="2" id="KW-0812">Transmembrane</keyword>
<dbReference type="EMBL" id="CAMXCT020003635">
    <property type="protein sequence ID" value="CAL1158861.1"/>
    <property type="molecule type" value="Genomic_DNA"/>
</dbReference>
<proteinExistence type="predicted"/>
<comment type="caution">
    <text evidence="3">The sequence shown here is derived from an EMBL/GenBank/DDBJ whole genome shotgun (WGS) entry which is preliminary data.</text>
</comment>
<feature type="region of interest" description="Disordered" evidence="1">
    <location>
        <begin position="363"/>
        <end position="401"/>
    </location>
</feature>
<feature type="transmembrane region" description="Helical" evidence="2">
    <location>
        <begin position="134"/>
        <end position="154"/>
    </location>
</feature>
<gene>
    <name evidence="3" type="ORF">C1SCF055_LOCUS31203</name>
</gene>
<dbReference type="Proteomes" id="UP001152797">
    <property type="component" value="Unassembled WGS sequence"/>
</dbReference>
<keyword evidence="2" id="KW-0472">Membrane</keyword>
<dbReference type="AlphaFoldDB" id="A0A9P1GC93"/>
<feature type="transmembrane region" description="Helical" evidence="2">
    <location>
        <begin position="197"/>
        <end position="216"/>
    </location>
</feature>
<dbReference type="EMBL" id="CAMXCT030003635">
    <property type="protein sequence ID" value="CAL4792798.1"/>
    <property type="molecule type" value="Genomic_DNA"/>
</dbReference>
<feature type="compositionally biased region" description="Low complexity" evidence="1">
    <location>
        <begin position="364"/>
        <end position="401"/>
    </location>
</feature>
<feature type="transmembrane region" description="Helical" evidence="2">
    <location>
        <begin position="228"/>
        <end position="250"/>
    </location>
</feature>
<evidence type="ECO:0000256" key="2">
    <source>
        <dbReference type="SAM" id="Phobius"/>
    </source>
</evidence>
<organism evidence="3">
    <name type="scientific">Cladocopium goreaui</name>
    <dbReference type="NCBI Taxonomy" id="2562237"/>
    <lineage>
        <taxon>Eukaryota</taxon>
        <taxon>Sar</taxon>
        <taxon>Alveolata</taxon>
        <taxon>Dinophyceae</taxon>
        <taxon>Suessiales</taxon>
        <taxon>Symbiodiniaceae</taxon>
        <taxon>Cladocopium</taxon>
    </lineage>
</organism>
<keyword evidence="5" id="KW-1185">Reference proteome</keyword>
<evidence type="ECO:0000313" key="4">
    <source>
        <dbReference type="EMBL" id="CAL4792798.1"/>
    </source>
</evidence>
<protein>
    <submittedName>
        <fullName evidence="3">Uncharacterized protein</fullName>
    </submittedName>
</protein>
<reference evidence="3" key="1">
    <citation type="submission" date="2022-10" db="EMBL/GenBank/DDBJ databases">
        <authorList>
            <person name="Chen Y."/>
            <person name="Dougan E. K."/>
            <person name="Chan C."/>
            <person name="Rhodes N."/>
            <person name="Thang M."/>
        </authorList>
    </citation>
    <scope>NUCLEOTIDE SEQUENCE</scope>
</reference>
<reference evidence="4 5" key="2">
    <citation type="submission" date="2024-05" db="EMBL/GenBank/DDBJ databases">
        <authorList>
            <person name="Chen Y."/>
            <person name="Shah S."/>
            <person name="Dougan E. K."/>
            <person name="Thang M."/>
            <person name="Chan C."/>
        </authorList>
    </citation>
    <scope>NUCLEOTIDE SEQUENCE [LARGE SCALE GENOMIC DNA]</scope>
</reference>
<dbReference type="EMBL" id="CAMXCT010003635">
    <property type="protein sequence ID" value="CAI4005486.1"/>
    <property type="molecule type" value="Genomic_DNA"/>
</dbReference>
<feature type="transmembrane region" description="Helical" evidence="2">
    <location>
        <begin position="160"/>
        <end position="185"/>
    </location>
</feature>
<accession>A0A9P1GC93</accession>